<evidence type="ECO:0000256" key="8">
    <source>
        <dbReference type="HAMAP-Rule" id="MF_03162"/>
    </source>
</evidence>
<feature type="region of interest" description="Disordered" evidence="9">
    <location>
        <begin position="24"/>
        <end position="51"/>
    </location>
</feature>
<feature type="domain" description="Ribosomal RNA methyltransferase FtsJ" evidence="10">
    <location>
        <begin position="460"/>
        <end position="635"/>
    </location>
</feature>
<sequence length="691" mass="76159">MQNLERDLIALKLAILREEIENEAKSGGLSSDRAGPLHRATNSNANTQPQLDDLNTLIGKMSTLVERLDRGKGLEGQGSLGQGGSGGGSTNTAEMIQSITLQNAQLHGIIMANLLGSSGALGIGSTQVGDVSGVAAGALLGPHVPGRGHEGGQLNKDSFRRNSLTAIEGRNRSVIAQGRAYRAFKVAGHAVIFIRRLMKDGRKFRESSRKVGRIMEEGEQQLVSIFKERRAFVKAIELAVTYTREGTLLWYKETFTNPRRRGTALQEKVISIGDSIIEAIERIYPSLLAERFSVGCSSLRLLDYLTSRDVQLPSKRLWSVELNEIENSSAHRKNPRKHAPRTARILVLYFIAKLFFLNLLCRPTENGIVDKRNLMLETNLAVVSTFLFRAVQLACGHGAEDSREFQAQLPAGEYKTTWLSPQLVAAIQSWSVRLKDWGSKLARNRDKRDVFYRLAKESGWRARSAFKLLQIDEEFRIFSHVTHVVDLCAAPGSWSQVLARKTSQGTRIVAVDLQQMAPIKGVVQLQGDITKESTAKAIRDALDGRAQLVVCDGAPDVTGLHDMDEYMQAQLILAALNITTEILAPGGSFVAKMFKARDIPLMYSQMKLFFKSVTCTKPRSSRLSSNEHFIVCLGYTPLKDYRPLQLDASQNGISSPLTRFVSSGDLSGFGQQKDEPGADLSPVFETVFANS</sequence>
<dbReference type="FunFam" id="3.40.50.150:FF:000220">
    <property type="entry name" value="CAMK protein kinase"/>
    <property type="match status" value="1"/>
</dbReference>
<dbReference type="Gene3D" id="3.40.50.150">
    <property type="entry name" value="Vaccinia Virus protein VP39"/>
    <property type="match status" value="1"/>
</dbReference>
<evidence type="ECO:0000256" key="9">
    <source>
        <dbReference type="SAM" id="MobiDB-lite"/>
    </source>
</evidence>
<gene>
    <name evidence="11" type="ORF">CcCBS67573_g01227</name>
</gene>
<dbReference type="GO" id="GO:0002128">
    <property type="term" value="P:tRNA nucleoside ribose methylation"/>
    <property type="evidence" value="ECO:0007669"/>
    <property type="project" value="UniProtKB-UniRule"/>
</dbReference>
<comment type="caution">
    <text evidence="11">The sequence shown here is derived from an EMBL/GenBank/DDBJ whole genome shotgun (WGS) entry which is preliminary data.</text>
</comment>
<keyword evidence="3 8" id="KW-0489">Methyltransferase</keyword>
<evidence type="ECO:0000256" key="2">
    <source>
        <dbReference type="ARBA" id="ARBA00022552"/>
    </source>
</evidence>
<keyword evidence="5 8" id="KW-0949">S-adenosyl-L-methionine</keyword>
<feature type="binding site" evidence="8">
    <location>
        <position position="494"/>
    </location>
    <ligand>
        <name>S-adenosyl-L-methionine</name>
        <dbReference type="ChEBI" id="CHEBI:59789"/>
    </ligand>
</feature>
<dbReference type="GO" id="GO:0002181">
    <property type="term" value="P:cytoplasmic translation"/>
    <property type="evidence" value="ECO:0007669"/>
    <property type="project" value="UniProtKB-UniRule"/>
</dbReference>
<feature type="binding site" evidence="8">
    <location>
        <position position="552"/>
    </location>
    <ligand>
        <name>S-adenosyl-L-methionine</name>
        <dbReference type="ChEBI" id="CHEBI:59789"/>
    </ligand>
</feature>
<dbReference type="OrthoDB" id="2139910at2759"/>
<organism evidence="11 12">
    <name type="scientific">Chytriomyces confervae</name>
    <dbReference type="NCBI Taxonomy" id="246404"/>
    <lineage>
        <taxon>Eukaryota</taxon>
        <taxon>Fungi</taxon>
        <taxon>Fungi incertae sedis</taxon>
        <taxon>Chytridiomycota</taxon>
        <taxon>Chytridiomycota incertae sedis</taxon>
        <taxon>Chytridiomycetes</taxon>
        <taxon>Chytridiales</taxon>
        <taxon>Chytriomycetaceae</taxon>
        <taxon>Chytriomyces</taxon>
    </lineage>
</organism>
<dbReference type="InterPro" id="IPR015507">
    <property type="entry name" value="rRNA-MeTfrase_E"/>
</dbReference>
<comment type="similarity">
    <text evidence="8">Belongs to the class I-like SAM-binding methyltransferase superfamily. RNA methyltransferase RlmE family. TRM7 subfamily.</text>
</comment>
<keyword evidence="1 8" id="KW-0963">Cytoplasm</keyword>
<evidence type="ECO:0000256" key="1">
    <source>
        <dbReference type="ARBA" id="ARBA00022490"/>
    </source>
</evidence>
<reference evidence="11 12" key="1">
    <citation type="journal article" date="2019" name="Sci. Rep.">
        <title>Comparative genomics of chytrid fungi reveal insights into the obligate biotrophic and pathogenic lifestyle of Synchytrium endobioticum.</title>
        <authorList>
            <person name="van de Vossenberg B.T.L.H."/>
            <person name="Warris S."/>
            <person name="Nguyen H.D.T."/>
            <person name="van Gent-Pelzer M.P.E."/>
            <person name="Joly D.L."/>
            <person name="van de Geest H.C."/>
            <person name="Bonants P.J.M."/>
            <person name="Smith D.S."/>
            <person name="Levesque C.A."/>
            <person name="van der Lee T.A.J."/>
        </authorList>
    </citation>
    <scope>NUCLEOTIDE SEQUENCE [LARGE SCALE GENOMIC DNA]</scope>
    <source>
        <strain evidence="11 12">CBS 675.73</strain>
    </source>
</reference>
<comment type="catalytic activity">
    <reaction evidence="7 8">
        <text>cytidine(32)/guanosine(34) in tRNA + 2 S-adenosyl-L-methionine = 2'-O-methylcytidine(32)/2'-O-methylguanosine(34) in tRNA + 2 S-adenosyl-L-homocysteine + 2 H(+)</text>
        <dbReference type="Rhea" id="RHEA:42396"/>
        <dbReference type="Rhea" id="RHEA-COMP:10246"/>
        <dbReference type="Rhea" id="RHEA-COMP:10247"/>
        <dbReference type="ChEBI" id="CHEBI:15378"/>
        <dbReference type="ChEBI" id="CHEBI:57856"/>
        <dbReference type="ChEBI" id="CHEBI:59789"/>
        <dbReference type="ChEBI" id="CHEBI:74269"/>
        <dbReference type="ChEBI" id="CHEBI:74445"/>
        <dbReference type="ChEBI" id="CHEBI:74495"/>
        <dbReference type="ChEBI" id="CHEBI:82748"/>
        <dbReference type="EC" id="2.1.1.205"/>
    </reaction>
</comment>
<feature type="binding site" evidence="8">
    <location>
        <position position="492"/>
    </location>
    <ligand>
        <name>S-adenosyl-L-methionine</name>
        <dbReference type="ChEBI" id="CHEBI:59789"/>
    </ligand>
</feature>
<feature type="binding site" evidence="8">
    <location>
        <position position="528"/>
    </location>
    <ligand>
        <name>S-adenosyl-L-methionine</name>
        <dbReference type="ChEBI" id="CHEBI:59789"/>
    </ligand>
</feature>
<feature type="binding site" evidence="8">
    <location>
        <position position="512"/>
    </location>
    <ligand>
        <name>S-adenosyl-L-methionine</name>
        <dbReference type="ChEBI" id="CHEBI:59789"/>
    </ligand>
</feature>
<feature type="region of interest" description="Disordered" evidence="9">
    <location>
        <begin position="72"/>
        <end position="91"/>
    </location>
</feature>
<evidence type="ECO:0000256" key="5">
    <source>
        <dbReference type="ARBA" id="ARBA00022691"/>
    </source>
</evidence>
<dbReference type="InterPro" id="IPR029063">
    <property type="entry name" value="SAM-dependent_MTases_sf"/>
</dbReference>
<dbReference type="EC" id="2.1.1.205" evidence="8"/>
<keyword evidence="6 8" id="KW-0819">tRNA processing</keyword>
<keyword evidence="2" id="KW-0698">rRNA processing</keyword>
<evidence type="ECO:0000313" key="11">
    <source>
        <dbReference type="EMBL" id="TPX77495.1"/>
    </source>
</evidence>
<dbReference type="Pfam" id="PF01728">
    <property type="entry name" value="FtsJ"/>
    <property type="match status" value="1"/>
</dbReference>
<dbReference type="HAMAP" id="MF_01547">
    <property type="entry name" value="RNA_methyltr_E"/>
    <property type="match status" value="1"/>
</dbReference>
<keyword evidence="4 8" id="KW-0808">Transferase</keyword>
<dbReference type="GO" id="GO:0106340">
    <property type="term" value="F:tRNA (guanosine(34)-2'-O)-methyltransferase activity"/>
    <property type="evidence" value="ECO:0007669"/>
    <property type="project" value="UniProtKB-ARBA"/>
</dbReference>
<dbReference type="InterPro" id="IPR050082">
    <property type="entry name" value="RNA_methyltr_RlmE"/>
</dbReference>
<comment type="subcellular location">
    <subcellularLocation>
        <location evidence="8">Cytoplasm</location>
    </subcellularLocation>
</comment>
<feature type="compositionally biased region" description="Polar residues" evidence="9">
    <location>
        <begin position="40"/>
        <end position="50"/>
    </location>
</feature>
<evidence type="ECO:0000256" key="4">
    <source>
        <dbReference type="ARBA" id="ARBA00022679"/>
    </source>
</evidence>
<dbReference type="GO" id="GO:0006364">
    <property type="term" value="P:rRNA processing"/>
    <property type="evidence" value="ECO:0007669"/>
    <property type="project" value="UniProtKB-KW"/>
</dbReference>
<feature type="compositionally biased region" description="Gly residues" evidence="9">
    <location>
        <begin position="74"/>
        <end position="89"/>
    </location>
</feature>
<feature type="active site" description="Proton acceptor" evidence="8">
    <location>
        <position position="592"/>
    </location>
</feature>
<dbReference type="GO" id="GO:0005737">
    <property type="term" value="C:cytoplasm"/>
    <property type="evidence" value="ECO:0007669"/>
    <property type="project" value="UniProtKB-SubCell"/>
</dbReference>
<proteinExistence type="inferred from homology"/>
<keyword evidence="12" id="KW-1185">Reference proteome</keyword>
<comment type="function">
    <text evidence="8">Methylates the 2'-O-ribose of nucleotides at positions 32 and 34 of the tRNA anticodon loop of substrate tRNAs.</text>
</comment>
<dbReference type="InterPro" id="IPR028590">
    <property type="entry name" value="RNA_methyltr_E_TRM7"/>
</dbReference>
<dbReference type="Proteomes" id="UP000320333">
    <property type="component" value="Unassembled WGS sequence"/>
</dbReference>
<dbReference type="PANTHER" id="PTHR10920">
    <property type="entry name" value="RIBOSOMAL RNA METHYLTRANSFERASE"/>
    <property type="match status" value="1"/>
</dbReference>
<dbReference type="PANTHER" id="PTHR10920:SF12">
    <property type="entry name" value="TRNA (CYTIDINE(32)_GUANOSINE(34)-2'-O)-METHYLTRANSFERASE-RELATED"/>
    <property type="match status" value="1"/>
</dbReference>
<dbReference type="InterPro" id="IPR002877">
    <property type="entry name" value="RNA_MeTrfase_FtsJ_dom"/>
</dbReference>
<dbReference type="SUPFAM" id="SSF53335">
    <property type="entry name" value="S-adenosyl-L-methionine-dependent methyltransferases"/>
    <property type="match status" value="1"/>
</dbReference>
<evidence type="ECO:0000259" key="10">
    <source>
        <dbReference type="Pfam" id="PF01728"/>
    </source>
</evidence>
<dbReference type="AlphaFoldDB" id="A0A507FPJ6"/>
<evidence type="ECO:0000256" key="7">
    <source>
        <dbReference type="ARBA" id="ARBA00048902"/>
    </source>
</evidence>
<evidence type="ECO:0000313" key="12">
    <source>
        <dbReference type="Proteomes" id="UP000320333"/>
    </source>
</evidence>
<name>A0A507FPJ6_9FUNG</name>
<evidence type="ECO:0000256" key="6">
    <source>
        <dbReference type="ARBA" id="ARBA00022694"/>
    </source>
</evidence>
<accession>A0A507FPJ6</accession>
<dbReference type="STRING" id="246404.A0A507FPJ6"/>
<dbReference type="EMBL" id="QEAP01000019">
    <property type="protein sequence ID" value="TPX77495.1"/>
    <property type="molecule type" value="Genomic_DNA"/>
</dbReference>
<evidence type="ECO:0000256" key="3">
    <source>
        <dbReference type="ARBA" id="ARBA00022603"/>
    </source>
</evidence>
<protein>
    <recommendedName>
        <fullName evidence="8">Putative tRNA (cytidine(32)/guanosine(34)-2'-O)-methyltransferase</fullName>
        <ecNumber evidence="8">2.1.1.205</ecNumber>
    </recommendedName>
    <alternativeName>
        <fullName evidence="8">2'-O-ribose RNA methyltransferase TRM7 homolog</fullName>
    </alternativeName>
</protein>
<dbReference type="HAMAP" id="MF_03162">
    <property type="entry name" value="RNA_methyltr_E_TRM7"/>
    <property type="match status" value="1"/>
</dbReference>